<proteinExistence type="predicted"/>
<feature type="domain" description="STPR" evidence="2">
    <location>
        <begin position="130"/>
        <end position="195"/>
    </location>
</feature>
<evidence type="ECO:0000313" key="3">
    <source>
        <dbReference type="EMBL" id="KAL0268534.1"/>
    </source>
</evidence>
<gene>
    <name evidence="3" type="ORF">PYX00_010440</name>
</gene>
<dbReference type="AlphaFoldDB" id="A0AAW2HFI0"/>
<feature type="region of interest" description="Disordered" evidence="1">
    <location>
        <begin position="1"/>
        <end position="28"/>
    </location>
</feature>
<reference evidence="3" key="1">
    <citation type="journal article" date="2024" name="Gigascience">
        <title>Chromosome-level genome of the poultry shaft louse Menopon gallinae provides insight into the host-switching and adaptive evolution of parasitic lice.</title>
        <authorList>
            <person name="Xu Y."/>
            <person name="Ma L."/>
            <person name="Liu S."/>
            <person name="Liang Y."/>
            <person name="Liu Q."/>
            <person name="He Z."/>
            <person name="Tian L."/>
            <person name="Duan Y."/>
            <person name="Cai W."/>
            <person name="Li H."/>
            <person name="Song F."/>
        </authorList>
    </citation>
    <scope>NUCLEOTIDE SEQUENCE</scope>
    <source>
        <strain evidence="3">Cailab_2023a</strain>
    </source>
</reference>
<dbReference type="Pfam" id="PF21107">
    <property type="entry name" value="STPRs"/>
    <property type="match status" value="2"/>
</dbReference>
<dbReference type="InterPro" id="IPR048998">
    <property type="entry name" value="STPR"/>
</dbReference>
<comment type="caution">
    <text evidence="3">The sequence shown here is derived from an EMBL/GenBank/DDBJ whole genome shotgun (WGS) entry which is preliminary data.</text>
</comment>
<feature type="region of interest" description="Disordered" evidence="1">
    <location>
        <begin position="313"/>
        <end position="349"/>
    </location>
</feature>
<evidence type="ECO:0000259" key="2">
    <source>
        <dbReference type="Pfam" id="PF21107"/>
    </source>
</evidence>
<dbReference type="EMBL" id="JARGDH010000005">
    <property type="protein sequence ID" value="KAL0268537.1"/>
    <property type="molecule type" value="Genomic_DNA"/>
</dbReference>
<dbReference type="EMBL" id="JARGDH010000005">
    <property type="protein sequence ID" value="KAL0268534.1"/>
    <property type="molecule type" value="Genomic_DNA"/>
</dbReference>
<protein>
    <recommendedName>
        <fullName evidence="2">STPR domain-containing protein</fullName>
    </recommendedName>
</protein>
<feature type="domain" description="STPR" evidence="2">
    <location>
        <begin position="14"/>
        <end position="80"/>
    </location>
</feature>
<sequence length="460" mass="52865">MSTEEGECPPKKTRNAIRMAESRARETPEQRFLRLEKVRLRVAAKRAAETPEQRYVRLEEHRLRSRARRARETPEERNHRLEVARISTARRRAAETPEQTRARREMQRLRAAARRAAETPEEKLYRKKIEKERAAWRRACETPERRRDRLERERLKNAKKRACETPEERVQRLEVLRNMAAEKRAKETPQERLHRLAVARFRAAVKRAADRPEKSFPLLEGLLRGEISILEREANAMTPTGKPYSENEHDMWMMCHNQQESVQNCPEEVRIQQGLPLCKGPEKKECNLPHVYGAGDGISRPKCDAAIQAGSPQLGPEYYGDPGKMLRPVDPSDQSSEPYPVRPKNGDGYLQGVSAEKSEKDLYGVREYEQRPLANRVDGPDALAGPMTEDAPGCFDTIATQFLEITQSEPEHAAARHEPGVPDLCEGPKKCSRSFEAIQQTEIRMRKLLAKKTCMKLLET</sequence>
<accession>A0AAW2HFI0</accession>
<evidence type="ECO:0000256" key="1">
    <source>
        <dbReference type="SAM" id="MobiDB-lite"/>
    </source>
</evidence>
<dbReference type="EMBL" id="JARGDH010000005">
    <property type="protein sequence ID" value="KAL0268535.1"/>
    <property type="molecule type" value="Genomic_DNA"/>
</dbReference>
<name>A0AAW2HFI0_9NEOP</name>
<organism evidence="3">
    <name type="scientific">Menopon gallinae</name>
    <name type="common">poultry shaft louse</name>
    <dbReference type="NCBI Taxonomy" id="328185"/>
    <lineage>
        <taxon>Eukaryota</taxon>
        <taxon>Metazoa</taxon>
        <taxon>Ecdysozoa</taxon>
        <taxon>Arthropoda</taxon>
        <taxon>Hexapoda</taxon>
        <taxon>Insecta</taxon>
        <taxon>Pterygota</taxon>
        <taxon>Neoptera</taxon>
        <taxon>Paraneoptera</taxon>
        <taxon>Psocodea</taxon>
        <taxon>Troctomorpha</taxon>
        <taxon>Phthiraptera</taxon>
        <taxon>Amblycera</taxon>
        <taxon>Menoponidae</taxon>
        <taxon>Menopon</taxon>
    </lineage>
</organism>
<dbReference type="EMBL" id="JARGDH010000005">
    <property type="protein sequence ID" value="KAL0268536.1"/>
    <property type="molecule type" value="Genomic_DNA"/>
</dbReference>